<dbReference type="AlphaFoldDB" id="A0A822YLK9"/>
<dbReference type="Proteomes" id="UP000607653">
    <property type="component" value="Unassembled WGS sequence"/>
</dbReference>
<protein>
    <submittedName>
        <fullName evidence="1">Uncharacterized protein</fullName>
    </submittedName>
</protein>
<comment type="caution">
    <text evidence="1">The sequence shown here is derived from an EMBL/GenBank/DDBJ whole genome shotgun (WGS) entry which is preliminary data.</text>
</comment>
<evidence type="ECO:0000313" key="2">
    <source>
        <dbReference type="Proteomes" id="UP000607653"/>
    </source>
</evidence>
<gene>
    <name evidence="1" type="ORF">HUJ06_011322</name>
</gene>
<accession>A0A822YLK9</accession>
<evidence type="ECO:0000313" key="1">
    <source>
        <dbReference type="EMBL" id="DAD32471.1"/>
    </source>
</evidence>
<proteinExistence type="predicted"/>
<dbReference type="EMBL" id="DUZY01000003">
    <property type="protein sequence ID" value="DAD32471.1"/>
    <property type="molecule type" value="Genomic_DNA"/>
</dbReference>
<keyword evidence="2" id="KW-1185">Reference proteome</keyword>
<sequence>MVAAVKSSGGSAGFQRASARQTGEIRRCSICRLVWPKRTGKKKGQLRRWLPLLPEKGRSAAVLRRWLPLLPEMLGLDLLLKTRSCFCRFQHNDHRGSHHWVVFNFTGRRTRGGNEMVESGAADGTGKPLNGAHREVMKCWKAVLQSQEPLN</sequence>
<name>A0A822YLK9_NELNU</name>
<organism evidence="1 2">
    <name type="scientific">Nelumbo nucifera</name>
    <name type="common">Sacred lotus</name>
    <dbReference type="NCBI Taxonomy" id="4432"/>
    <lineage>
        <taxon>Eukaryota</taxon>
        <taxon>Viridiplantae</taxon>
        <taxon>Streptophyta</taxon>
        <taxon>Embryophyta</taxon>
        <taxon>Tracheophyta</taxon>
        <taxon>Spermatophyta</taxon>
        <taxon>Magnoliopsida</taxon>
        <taxon>Proteales</taxon>
        <taxon>Nelumbonaceae</taxon>
        <taxon>Nelumbo</taxon>
    </lineage>
</organism>
<reference evidence="1 2" key="1">
    <citation type="journal article" date="2020" name="Mol. Biol. Evol.">
        <title>Distinct Expression and Methylation Patterns for Genes with Different Fates following a Single Whole-Genome Duplication in Flowering Plants.</title>
        <authorList>
            <person name="Shi T."/>
            <person name="Rahmani R.S."/>
            <person name="Gugger P.F."/>
            <person name="Wang M."/>
            <person name="Li H."/>
            <person name="Zhang Y."/>
            <person name="Li Z."/>
            <person name="Wang Q."/>
            <person name="Van de Peer Y."/>
            <person name="Marchal K."/>
            <person name="Chen J."/>
        </authorList>
    </citation>
    <scope>NUCLEOTIDE SEQUENCE [LARGE SCALE GENOMIC DNA]</scope>
    <source>
        <tissue evidence="1">Leaf</tissue>
    </source>
</reference>